<feature type="compositionally biased region" description="Basic and acidic residues" evidence="2">
    <location>
        <begin position="1069"/>
        <end position="1079"/>
    </location>
</feature>
<feature type="region of interest" description="Disordered" evidence="2">
    <location>
        <begin position="828"/>
        <end position="944"/>
    </location>
</feature>
<feature type="compositionally biased region" description="Acidic residues" evidence="2">
    <location>
        <begin position="858"/>
        <end position="868"/>
    </location>
</feature>
<feature type="region of interest" description="Disordered" evidence="2">
    <location>
        <begin position="1031"/>
        <end position="1088"/>
    </location>
</feature>
<feature type="region of interest" description="Disordered" evidence="2">
    <location>
        <begin position="957"/>
        <end position="978"/>
    </location>
</feature>
<feature type="compositionally biased region" description="Basic and acidic residues" evidence="2">
    <location>
        <begin position="848"/>
        <end position="857"/>
    </location>
</feature>
<dbReference type="GO" id="GO:0005737">
    <property type="term" value="C:cytoplasm"/>
    <property type="evidence" value="ECO:0007669"/>
    <property type="project" value="UniProtKB-ARBA"/>
</dbReference>
<reference evidence="3 4" key="1">
    <citation type="submission" date="2024-01" db="EMBL/GenBank/DDBJ databases">
        <title>The genome of the rayed Mediterranean limpet Patella caerulea (Linnaeus, 1758).</title>
        <authorList>
            <person name="Anh-Thu Weber A."/>
            <person name="Halstead-Nussloch G."/>
        </authorList>
    </citation>
    <scope>NUCLEOTIDE SEQUENCE [LARGE SCALE GENOMIC DNA]</scope>
    <source>
        <strain evidence="3">AATW-2023a</strain>
        <tissue evidence="3">Whole specimen</tissue>
    </source>
</reference>
<name>A0AAN8KHA2_PATCE</name>
<dbReference type="PANTHER" id="PTHR23052">
    <property type="entry name" value="AXONEMAL DYNEIN LIGHT CHAIN DOMAIN-CONTAINING PROTEIN 1"/>
    <property type="match status" value="1"/>
</dbReference>
<gene>
    <name evidence="3" type="ORF">SNE40_000555</name>
</gene>
<accession>A0AAN8KHA2</accession>
<dbReference type="AlphaFoldDB" id="A0AAN8KHA2"/>
<dbReference type="Proteomes" id="UP001347796">
    <property type="component" value="Unassembled WGS sequence"/>
</dbReference>
<keyword evidence="4" id="KW-1185">Reference proteome</keyword>
<sequence length="1088" mass="124105">MSCNSTVVGPTPTPQTRSGAGTPKSTVAVRDPYLPEIRTSDNMIDRTKPLPTSLQSDFLPEDILFVLTQPPPAKDKLGPAPKLRNLNTTSVQSRPAPANVWNHKRREKFKHLTENTTCVCGAGRDISFLYDVPLPEPVIENPEKLDGSIIRNDFDEKPKHPLQLPDTLVPDEYHIVKNRGVMGIEFHEDKYSTHIEDHEKHLMVFPSMKPTSRFEVLQLKKVLDDLLEKVGANDVDVDVRGPTQMHNLLELIKKEQNIYNVIFHELIRQTSVECSERGELLATLRKKYSDLLNRIPSQIKSLHEEVMAQRALDRRLTEELMRFKNTIGVLTSELTEVKEHDKRVTREAQKAQEDLKFALSEAQKNSSLLSEYHDLYELQRQRLEHQVVTLTSERELWSSAAYSLAMKVTEECQLTTAKRLHVSEKAWAKLAHHFTILLSDKDTEVLTVIQTHVEQWRDLIEDFNLSLKQREEDMKDNLCSLKSGIERWSQDFQRTCFNKEGMLVRPPDEPKMKILQSDIRAWEEILGKESETFGGDLFLSNLDALMNIRKEMEGWTDASLRVFGRHRGLDGKTHHEQTNMMNLNEEVDELLKQFNNRVTGENGVATGVIHLMNAISGWESRITTALNGSLGILDSEWGVFFLTLEDWIISLNQSIEFISTTQCEADRSENRPHTSIDIHDTVRKTQKWMTTASSAIDSEDAKLVDQVSTLHSEMVQWMVQLLLRLAPDREDHSEEARQLALIGTSSIPQLHEQVKQLFDKLELFSNYVTLCCDGIVIDNTQRRQDLKEDNADNELRDLHRLRAECDSWIHTAQILTSQLMEEPIHELFPAKSKEKQKKPQSGYSDKTSFSDKEKLEEQDNQQNDEQEQKEEIVMNEKLDVSPSKPTSEQDASESLVEQTQPVEPVKSEPVVQNNQSDEVLEKTSKHKDRSEIVPVTESEMRQESLEKIGTDENTHIQTLHPSLDKPPAPPVSKVKETPNTKKAYEALAAVDTLQKQLINTEERAQEAEDRASMAELELAETQERVRALERKLGTLTDSNDVVDKPVPQQSSVANDTKVAATSSAVSTTVKDEKKSDIKLKRSSAKKRK</sequence>
<comment type="caution">
    <text evidence="3">The sequence shown here is derived from an EMBL/GenBank/DDBJ whole genome shotgun (WGS) entry which is preliminary data.</text>
</comment>
<evidence type="ECO:0000256" key="2">
    <source>
        <dbReference type="SAM" id="MobiDB-lite"/>
    </source>
</evidence>
<dbReference type="Pfam" id="PF10211">
    <property type="entry name" value="Ax_dynein_light"/>
    <property type="match status" value="1"/>
</dbReference>
<dbReference type="EMBL" id="JAZGQO010000001">
    <property type="protein sequence ID" value="KAK6195038.1"/>
    <property type="molecule type" value="Genomic_DNA"/>
</dbReference>
<dbReference type="InterPro" id="IPR019347">
    <property type="entry name" value="Axonemal_dynein_light_chain"/>
</dbReference>
<feature type="compositionally biased region" description="Polar residues" evidence="2">
    <location>
        <begin position="1"/>
        <end position="25"/>
    </location>
</feature>
<evidence type="ECO:0000313" key="3">
    <source>
        <dbReference type="EMBL" id="KAK6195038.1"/>
    </source>
</evidence>
<feature type="region of interest" description="Disordered" evidence="2">
    <location>
        <begin position="72"/>
        <end position="96"/>
    </location>
</feature>
<organism evidence="3 4">
    <name type="scientific">Patella caerulea</name>
    <name type="common">Rayed Mediterranean limpet</name>
    <dbReference type="NCBI Taxonomy" id="87958"/>
    <lineage>
        <taxon>Eukaryota</taxon>
        <taxon>Metazoa</taxon>
        <taxon>Spiralia</taxon>
        <taxon>Lophotrochozoa</taxon>
        <taxon>Mollusca</taxon>
        <taxon>Gastropoda</taxon>
        <taxon>Patellogastropoda</taxon>
        <taxon>Patelloidea</taxon>
        <taxon>Patellidae</taxon>
        <taxon>Patella</taxon>
    </lineage>
</organism>
<protein>
    <recommendedName>
        <fullName evidence="5">Axonemal dynein light chain domain-containing protein 1</fullName>
    </recommendedName>
</protein>
<feature type="compositionally biased region" description="Low complexity" evidence="2">
    <location>
        <begin position="1058"/>
        <end position="1068"/>
    </location>
</feature>
<feature type="compositionally biased region" description="Basic and acidic residues" evidence="2">
    <location>
        <begin position="869"/>
        <end position="879"/>
    </location>
</feature>
<feature type="compositionally biased region" description="Basic and acidic residues" evidence="2">
    <location>
        <begin position="919"/>
        <end position="931"/>
    </location>
</feature>
<dbReference type="InterPro" id="IPR052845">
    <property type="entry name" value="Axonemal_dynein_LC_domain"/>
</dbReference>
<evidence type="ECO:0008006" key="5">
    <source>
        <dbReference type="Google" id="ProtNLM"/>
    </source>
</evidence>
<evidence type="ECO:0000313" key="4">
    <source>
        <dbReference type="Proteomes" id="UP001347796"/>
    </source>
</evidence>
<proteinExistence type="predicted"/>
<feature type="region of interest" description="Disordered" evidence="2">
    <location>
        <begin position="1"/>
        <end position="27"/>
    </location>
</feature>
<keyword evidence="1" id="KW-0175">Coiled coil</keyword>
<evidence type="ECO:0000256" key="1">
    <source>
        <dbReference type="ARBA" id="ARBA00023054"/>
    </source>
</evidence>
<dbReference type="PANTHER" id="PTHR23052:SF1">
    <property type="entry name" value="AXONEMAL DYNEIN LIGHT CHAIN DOMAIN-CONTAINING PROTEIN 1"/>
    <property type="match status" value="1"/>
</dbReference>